<reference evidence="1 2" key="1">
    <citation type="submission" date="2020-11" db="EMBL/GenBank/DDBJ databases">
        <title>Hymenobacter sp.</title>
        <authorList>
            <person name="Kim M.K."/>
        </authorList>
    </citation>
    <scope>NUCLEOTIDE SEQUENCE [LARGE SCALE GENOMIC DNA]</scope>
    <source>
        <strain evidence="1 2">BT594</strain>
    </source>
</reference>
<name>A0ABS0L4E6_9BACT</name>
<dbReference type="RefSeq" id="WP_196956026.1">
    <property type="nucleotide sequence ID" value="NZ_JADWYK010000010.1"/>
</dbReference>
<evidence type="ECO:0000313" key="1">
    <source>
        <dbReference type="EMBL" id="MBG8555005.1"/>
    </source>
</evidence>
<accession>A0ABS0L4E6</accession>
<organism evidence="1 2">
    <name type="scientific">Hymenobacter guriensis</name>
    <dbReference type="NCBI Taxonomy" id="2793065"/>
    <lineage>
        <taxon>Bacteria</taxon>
        <taxon>Pseudomonadati</taxon>
        <taxon>Bacteroidota</taxon>
        <taxon>Cytophagia</taxon>
        <taxon>Cytophagales</taxon>
        <taxon>Hymenobacteraceae</taxon>
        <taxon>Hymenobacter</taxon>
    </lineage>
</organism>
<comment type="caution">
    <text evidence="1">The sequence shown here is derived from an EMBL/GenBank/DDBJ whole genome shotgun (WGS) entry which is preliminary data.</text>
</comment>
<gene>
    <name evidence="1" type="ORF">I5L79_15735</name>
</gene>
<dbReference type="Proteomes" id="UP000601099">
    <property type="component" value="Unassembled WGS sequence"/>
</dbReference>
<proteinExistence type="predicted"/>
<evidence type="ECO:0000313" key="2">
    <source>
        <dbReference type="Proteomes" id="UP000601099"/>
    </source>
</evidence>
<protein>
    <submittedName>
        <fullName evidence="1">Uncharacterized protein</fullName>
    </submittedName>
</protein>
<sequence>MHIVEQHYLGLELKHPSRVSTLRELETFVSKPLLEALGDDDPAAKQVLIKGIWHSLVSPTIENLLFTESAQEVIRNIKVEEAFDLEILRVLPAKEILFFNFLLGKNRVIKCTWNNDFLIVIDITRHEYNTGIQCESAVAYLGGGNKNFTHALRGAIQCLIFYKLTEPELLHVAAGKKQGTRKQGHYNATPYPITIVDSTWNKYIVRTEGFSVSGHFRLQRYGTGNAKLKLVWIKPYQKHGYVRLPKAETI</sequence>
<dbReference type="EMBL" id="JADWYK010000010">
    <property type="protein sequence ID" value="MBG8555005.1"/>
    <property type="molecule type" value="Genomic_DNA"/>
</dbReference>
<keyword evidence="2" id="KW-1185">Reference proteome</keyword>